<dbReference type="Gene3D" id="3.40.50.880">
    <property type="match status" value="1"/>
</dbReference>
<dbReference type="SUPFAM" id="SSF52317">
    <property type="entry name" value="Class I glutamine amidotransferase-like"/>
    <property type="match status" value="1"/>
</dbReference>
<comment type="similarity">
    <text evidence="3">Belongs to the peptidase S51 family.</text>
</comment>
<keyword evidence="8" id="KW-0720">Serine protease</keyword>
<keyword evidence="6" id="KW-0645">Protease</keyword>
<dbReference type="InterPro" id="IPR005320">
    <property type="entry name" value="Peptidase_S51"/>
</dbReference>
<evidence type="ECO:0000256" key="3">
    <source>
        <dbReference type="ARBA" id="ARBA00006534"/>
    </source>
</evidence>
<evidence type="ECO:0000256" key="6">
    <source>
        <dbReference type="ARBA" id="ARBA00022670"/>
    </source>
</evidence>
<keyword evidence="10" id="KW-1185">Reference proteome</keyword>
<dbReference type="CDD" id="cd03145">
    <property type="entry name" value="GAT1_cyanophycinase"/>
    <property type="match status" value="1"/>
</dbReference>
<dbReference type="PIRSF" id="PIRSF032067">
    <property type="entry name" value="Cyanophycinase"/>
    <property type="match status" value="1"/>
</dbReference>
<name>A0ABX0PG16_9BURK</name>
<dbReference type="RefSeq" id="WP_166861668.1">
    <property type="nucleotide sequence ID" value="NZ_JAAQOM010000013.1"/>
</dbReference>
<dbReference type="Proteomes" id="UP000716322">
    <property type="component" value="Unassembled WGS sequence"/>
</dbReference>
<accession>A0ABX0PG16</accession>
<gene>
    <name evidence="9" type="ORF">HAV22_20755</name>
</gene>
<proteinExistence type="inferred from homology"/>
<dbReference type="InterPro" id="IPR011811">
    <property type="entry name" value="Peptidase_S51_cyanophycinase"/>
</dbReference>
<evidence type="ECO:0000313" key="10">
    <source>
        <dbReference type="Proteomes" id="UP000716322"/>
    </source>
</evidence>
<keyword evidence="7 9" id="KW-0378">Hydrolase</keyword>
<dbReference type="NCBIfam" id="TIGR02069">
    <property type="entry name" value="cyanophycinase"/>
    <property type="match status" value="1"/>
</dbReference>
<comment type="function">
    <text evidence="2">Exopeptidase that catalyzes the hydrolytic cleavage of multi-L-arginyl-poly-L-aspartic acid (cyanophycin; a water-insoluble reserve polymer) into aspartate-arginine dipeptides.</text>
</comment>
<evidence type="ECO:0000256" key="4">
    <source>
        <dbReference type="ARBA" id="ARBA00013115"/>
    </source>
</evidence>
<protein>
    <recommendedName>
        <fullName evidence="5">Cyanophycinase</fullName>
        <ecNumber evidence="4">3.4.15.6</ecNumber>
    </recommendedName>
</protein>
<dbReference type="PANTHER" id="PTHR36175:SF1">
    <property type="entry name" value="CYANOPHYCINASE"/>
    <property type="match status" value="1"/>
</dbReference>
<comment type="caution">
    <text evidence="9">The sequence shown here is derived from an EMBL/GenBank/DDBJ whole genome shotgun (WGS) entry which is preliminary data.</text>
</comment>
<dbReference type="GO" id="GO:0004180">
    <property type="term" value="F:carboxypeptidase activity"/>
    <property type="evidence" value="ECO:0007669"/>
    <property type="project" value="UniProtKB-KW"/>
</dbReference>
<comment type="catalytic activity">
    <reaction evidence="1">
        <text>[L-4-(L-arginin-2-N-yl)aspartate](n) + H2O = [L-4-(L-arginin-2-N-yl)aspartate](n-1) + L-4-(L-arginin-2-N-yl)aspartate</text>
        <dbReference type="Rhea" id="RHEA:12845"/>
        <dbReference type="Rhea" id="RHEA-COMP:13728"/>
        <dbReference type="Rhea" id="RHEA-COMP:13734"/>
        <dbReference type="ChEBI" id="CHEBI:15377"/>
        <dbReference type="ChEBI" id="CHEBI:137986"/>
        <dbReference type="ChEBI" id="CHEBI:137991"/>
        <dbReference type="EC" id="3.4.15.6"/>
    </reaction>
</comment>
<keyword evidence="9" id="KW-0121">Carboxypeptidase</keyword>
<organism evidence="9 10">
    <name type="scientific">Telluria antibiotica</name>
    <dbReference type="NCBI Taxonomy" id="2717319"/>
    <lineage>
        <taxon>Bacteria</taxon>
        <taxon>Pseudomonadati</taxon>
        <taxon>Pseudomonadota</taxon>
        <taxon>Betaproteobacteria</taxon>
        <taxon>Burkholderiales</taxon>
        <taxon>Oxalobacteraceae</taxon>
        <taxon>Telluria group</taxon>
        <taxon>Telluria</taxon>
    </lineage>
</organism>
<sequence length="315" mass="33483">MTAREKIANAQAEQADRLAGNHGHLVIIGGGEDKQNDMAILKRFVELCGGPSAKIVVITAASAVAAKMWDAYDCAFRDLGVTRHVHLHLMTRHDANDEDLIRDVVDADGIFMTGGDQKRLLAILGGTALDAEMHAALKLRGACIGGTSAGASAMSGHMLAQGRAELHPEKGSVSLGAGLGFLHKVVIDQHFSERQRLSRLLSVVAQNPYLQGIGIDEDTALVVERGVGIEVVGEGAVTIVDGRAMSTNVAEIADHATPELIDVRLHLLPAGSRYALPGADGGDARRSDARRSDARRIPPPLLEFLENITKRNPIS</sequence>
<evidence type="ECO:0000256" key="7">
    <source>
        <dbReference type="ARBA" id="ARBA00022801"/>
    </source>
</evidence>
<reference evidence="9 10" key="1">
    <citation type="submission" date="2020-03" db="EMBL/GenBank/DDBJ databases">
        <title>Genome sequence of strain Massilia sp. TW-1.</title>
        <authorList>
            <person name="Chaudhary D.K."/>
        </authorList>
    </citation>
    <scope>NUCLEOTIDE SEQUENCE [LARGE SCALE GENOMIC DNA]</scope>
    <source>
        <strain evidence="9 10">TW-1</strain>
    </source>
</reference>
<dbReference type="EMBL" id="JAAQOM010000013">
    <property type="protein sequence ID" value="NIA56067.1"/>
    <property type="molecule type" value="Genomic_DNA"/>
</dbReference>
<dbReference type="EC" id="3.4.15.6" evidence="4"/>
<dbReference type="Pfam" id="PF03575">
    <property type="entry name" value="Peptidase_S51"/>
    <property type="match status" value="1"/>
</dbReference>
<evidence type="ECO:0000313" key="9">
    <source>
        <dbReference type="EMBL" id="NIA56067.1"/>
    </source>
</evidence>
<evidence type="ECO:0000256" key="2">
    <source>
        <dbReference type="ARBA" id="ARBA00002039"/>
    </source>
</evidence>
<evidence type="ECO:0000256" key="8">
    <source>
        <dbReference type="ARBA" id="ARBA00022825"/>
    </source>
</evidence>
<dbReference type="GO" id="GO:0008241">
    <property type="term" value="F:peptidyl-dipeptidase activity"/>
    <property type="evidence" value="ECO:0007669"/>
    <property type="project" value="UniProtKB-EC"/>
</dbReference>
<dbReference type="PANTHER" id="PTHR36175">
    <property type="entry name" value="CYANOPHYCINASE"/>
    <property type="match status" value="1"/>
</dbReference>
<evidence type="ECO:0000256" key="1">
    <source>
        <dbReference type="ARBA" id="ARBA00001092"/>
    </source>
</evidence>
<evidence type="ECO:0000256" key="5">
    <source>
        <dbReference type="ARBA" id="ARBA00015719"/>
    </source>
</evidence>
<dbReference type="InterPro" id="IPR029062">
    <property type="entry name" value="Class_I_gatase-like"/>
</dbReference>